<organism evidence="2 3">
    <name type="scientific">Phytophthora megakarya</name>
    <dbReference type="NCBI Taxonomy" id="4795"/>
    <lineage>
        <taxon>Eukaryota</taxon>
        <taxon>Sar</taxon>
        <taxon>Stramenopiles</taxon>
        <taxon>Oomycota</taxon>
        <taxon>Peronosporomycetes</taxon>
        <taxon>Peronosporales</taxon>
        <taxon>Peronosporaceae</taxon>
        <taxon>Phytophthora</taxon>
    </lineage>
</organism>
<gene>
    <name evidence="2" type="ORF">PHMEG_00025941</name>
</gene>
<comment type="caution">
    <text evidence="2">The sequence shown here is derived from an EMBL/GenBank/DDBJ whole genome shotgun (WGS) entry which is preliminary data.</text>
</comment>
<evidence type="ECO:0000256" key="1">
    <source>
        <dbReference type="SAM" id="MobiDB-lite"/>
    </source>
</evidence>
<feature type="region of interest" description="Disordered" evidence="1">
    <location>
        <begin position="1"/>
        <end position="38"/>
    </location>
</feature>
<evidence type="ECO:0000313" key="2">
    <source>
        <dbReference type="EMBL" id="OWZ02486.1"/>
    </source>
</evidence>
<reference evidence="3" key="1">
    <citation type="submission" date="2017-03" db="EMBL/GenBank/DDBJ databases">
        <title>Phytopthora megakarya and P. palmivora, two closely related causual agents of cacao black pod achieved similar genome size and gene model numbers by different mechanisms.</title>
        <authorList>
            <person name="Ali S."/>
            <person name="Shao J."/>
            <person name="Larry D.J."/>
            <person name="Kronmiller B."/>
            <person name="Shen D."/>
            <person name="Strem M.D."/>
            <person name="Melnick R.L."/>
            <person name="Guiltinan M.J."/>
            <person name="Tyler B.M."/>
            <person name="Meinhardt L.W."/>
            <person name="Bailey B.A."/>
        </authorList>
    </citation>
    <scope>NUCLEOTIDE SEQUENCE [LARGE SCALE GENOMIC DNA]</scope>
    <source>
        <strain evidence="3">zdho120</strain>
    </source>
</reference>
<evidence type="ECO:0000313" key="3">
    <source>
        <dbReference type="Proteomes" id="UP000198211"/>
    </source>
</evidence>
<sequence>MTQGDAELMQDSEFQPESQSPDNKQKHTRSRSQSFPMVELMEKSFESQRTNTGSHPTHIRVKVQLDQRIGRLLREMQEWGHPEANCSTGMICERCQGKGHLARIFTEYRVNNGKAFVCDDTGEAKKCK</sequence>
<feature type="compositionally biased region" description="Polar residues" evidence="1">
    <location>
        <begin position="12"/>
        <end position="22"/>
    </location>
</feature>
<name>A0A225V9T0_9STRA</name>
<dbReference type="EMBL" id="NBNE01006137">
    <property type="protein sequence ID" value="OWZ02486.1"/>
    <property type="molecule type" value="Genomic_DNA"/>
</dbReference>
<dbReference type="AlphaFoldDB" id="A0A225V9T0"/>
<protein>
    <submittedName>
        <fullName evidence="2">Uncharacterized protein</fullName>
    </submittedName>
</protein>
<dbReference type="Proteomes" id="UP000198211">
    <property type="component" value="Unassembled WGS sequence"/>
</dbReference>
<accession>A0A225V9T0</accession>
<proteinExistence type="predicted"/>
<keyword evidence="3" id="KW-1185">Reference proteome</keyword>